<sequence>MTNIVLWIVVAGFVWIEWNHRAKKDGKREATKAMLFAGCVFLVGVVAMHYGGVVGLLILSSFLLLTLIGLFIYRNRQFRSNTPE</sequence>
<protein>
    <submittedName>
        <fullName evidence="2">Uncharacterized protein</fullName>
    </submittedName>
</protein>
<dbReference type="EMBL" id="LCMI01000003">
    <property type="protein sequence ID" value="KKU33540.1"/>
    <property type="molecule type" value="Genomic_DNA"/>
</dbReference>
<gene>
    <name evidence="2" type="ORF">UX47_C0003G0063</name>
</gene>
<reference evidence="2 3" key="1">
    <citation type="journal article" date="2015" name="Nature">
        <title>rRNA introns, odd ribosomes, and small enigmatic genomes across a large radiation of phyla.</title>
        <authorList>
            <person name="Brown C.T."/>
            <person name="Hug L.A."/>
            <person name="Thomas B.C."/>
            <person name="Sharon I."/>
            <person name="Castelle C.J."/>
            <person name="Singh A."/>
            <person name="Wilkins M.J."/>
            <person name="Williams K.H."/>
            <person name="Banfield J.F."/>
        </authorList>
    </citation>
    <scope>NUCLEOTIDE SEQUENCE [LARGE SCALE GENOMIC DNA]</scope>
</reference>
<keyword evidence="1" id="KW-0812">Transmembrane</keyword>
<comment type="caution">
    <text evidence="2">The sequence shown here is derived from an EMBL/GenBank/DDBJ whole genome shotgun (WGS) entry which is preliminary data.</text>
</comment>
<name>A0A0G1SJL8_9BACT</name>
<feature type="transmembrane region" description="Helical" evidence="1">
    <location>
        <begin position="56"/>
        <end position="73"/>
    </location>
</feature>
<dbReference type="AlphaFoldDB" id="A0A0G1SJL8"/>
<evidence type="ECO:0000256" key="1">
    <source>
        <dbReference type="SAM" id="Phobius"/>
    </source>
</evidence>
<dbReference type="Proteomes" id="UP000034794">
    <property type="component" value="Unassembled WGS sequence"/>
</dbReference>
<keyword evidence="1" id="KW-0472">Membrane</keyword>
<evidence type="ECO:0000313" key="3">
    <source>
        <dbReference type="Proteomes" id="UP000034794"/>
    </source>
</evidence>
<organism evidence="2 3">
    <name type="scientific">Candidatus Collierbacteria bacterium GW2011_GWA2_46_26</name>
    <dbReference type="NCBI Taxonomy" id="1618381"/>
    <lineage>
        <taxon>Bacteria</taxon>
        <taxon>Candidatus Collieribacteriota</taxon>
    </lineage>
</organism>
<evidence type="ECO:0000313" key="2">
    <source>
        <dbReference type="EMBL" id="KKU33540.1"/>
    </source>
</evidence>
<proteinExistence type="predicted"/>
<keyword evidence="1" id="KW-1133">Transmembrane helix</keyword>
<feature type="transmembrane region" description="Helical" evidence="1">
    <location>
        <begin position="33"/>
        <end position="50"/>
    </location>
</feature>
<accession>A0A0G1SJL8</accession>